<keyword evidence="3" id="KW-1185">Reference proteome</keyword>
<gene>
    <name evidence="2" type="ORF">EXIGLDRAFT_837586</name>
</gene>
<accession>A0A165GMN6</accession>
<name>A0A165GMN6_EXIGL</name>
<dbReference type="EMBL" id="KV426041">
    <property type="protein sequence ID" value="KZV90745.1"/>
    <property type="molecule type" value="Genomic_DNA"/>
</dbReference>
<dbReference type="Proteomes" id="UP000077266">
    <property type="component" value="Unassembled WGS sequence"/>
</dbReference>
<dbReference type="InParanoid" id="A0A165GMN6"/>
<feature type="domain" description="F-box" evidence="1">
    <location>
        <begin position="39"/>
        <end position="76"/>
    </location>
</feature>
<dbReference type="Pfam" id="PF12937">
    <property type="entry name" value="F-box-like"/>
    <property type="match status" value="1"/>
</dbReference>
<protein>
    <recommendedName>
        <fullName evidence="1">F-box domain-containing protein</fullName>
    </recommendedName>
</protein>
<dbReference type="InterPro" id="IPR036047">
    <property type="entry name" value="F-box-like_dom_sf"/>
</dbReference>
<sequence length="510" mass="57776">MPNVDLCVLKEVAVISTERRNLSQDAQLAAGARVVALGDDVTLLIFHSLRLSDRITVSHVCAFWRALALGDPLLWTPALHSRRSSAFPLLWSRTAPVAIEVNLDIAPVKGPRNALTCLSHDISRITKLTITASAYISVPEWTPVFETLCQPARALTHLRIEGQSSGLEYWTIPSAAFLDGGAASRLQELVLHRVTISDFSVLPTTLRSLTYEPDISVPEVYALLRQCSRLQCLWVNISLDAFPDHQPTPPPPLQLQRLILCPDEFDAEFLQPVLDHLRVLECVHAIDLFNTYKYPLHGILRDFDAQEMTIQRTSKLEVDCDVTVIDSMTRFRRIRAANSYTLYHEFPMLWERLTTLTICGHLFTAFERPPSVPRLELLRLFYPCDREERTVEDIYPWQSGWEGHTMDRWYCPSLRTVEFALATWPDDDSGRSGVEPIVLLSTAITNLVVDGLSRGSVRTVIVRGDGLRVQSGDDEHRSQSFSLLFDTNPFSVSLFYTDPFFRGYSPEEMY</sequence>
<dbReference type="Gene3D" id="3.80.10.10">
    <property type="entry name" value="Ribonuclease Inhibitor"/>
    <property type="match status" value="1"/>
</dbReference>
<evidence type="ECO:0000259" key="1">
    <source>
        <dbReference type="Pfam" id="PF12937"/>
    </source>
</evidence>
<evidence type="ECO:0000313" key="2">
    <source>
        <dbReference type="EMBL" id="KZV90745.1"/>
    </source>
</evidence>
<reference evidence="2 3" key="1">
    <citation type="journal article" date="2016" name="Mol. Biol. Evol.">
        <title>Comparative Genomics of Early-Diverging Mushroom-Forming Fungi Provides Insights into the Origins of Lignocellulose Decay Capabilities.</title>
        <authorList>
            <person name="Nagy L.G."/>
            <person name="Riley R."/>
            <person name="Tritt A."/>
            <person name="Adam C."/>
            <person name="Daum C."/>
            <person name="Floudas D."/>
            <person name="Sun H."/>
            <person name="Yadav J.S."/>
            <person name="Pangilinan J."/>
            <person name="Larsson K.H."/>
            <person name="Matsuura K."/>
            <person name="Barry K."/>
            <person name="Labutti K."/>
            <person name="Kuo R."/>
            <person name="Ohm R.A."/>
            <person name="Bhattacharya S.S."/>
            <person name="Shirouzu T."/>
            <person name="Yoshinaga Y."/>
            <person name="Martin F.M."/>
            <person name="Grigoriev I.V."/>
            <person name="Hibbett D.S."/>
        </authorList>
    </citation>
    <scope>NUCLEOTIDE SEQUENCE [LARGE SCALE GENOMIC DNA]</scope>
    <source>
        <strain evidence="2 3">HHB12029</strain>
    </source>
</reference>
<dbReference type="SUPFAM" id="SSF81383">
    <property type="entry name" value="F-box domain"/>
    <property type="match status" value="1"/>
</dbReference>
<dbReference type="InterPro" id="IPR032675">
    <property type="entry name" value="LRR_dom_sf"/>
</dbReference>
<organism evidence="2 3">
    <name type="scientific">Exidia glandulosa HHB12029</name>
    <dbReference type="NCBI Taxonomy" id="1314781"/>
    <lineage>
        <taxon>Eukaryota</taxon>
        <taxon>Fungi</taxon>
        <taxon>Dikarya</taxon>
        <taxon>Basidiomycota</taxon>
        <taxon>Agaricomycotina</taxon>
        <taxon>Agaricomycetes</taxon>
        <taxon>Auriculariales</taxon>
        <taxon>Exidiaceae</taxon>
        <taxon>Exidia</taxon>
    </lineage>
</organism>
<proteinExistence type="predicted"/>
<dbReference type="InterPro" id="IPR001810">
    <property type="entry name" value="F-box_dom"/>
</dbReference>
<evidence type="ECO:0000313" key="3">
    <source>
        <dbReference type="Proteomes" id="UP000077266"/>
    </source>
</evidence>
<dbReference type="AlphaFoldDB" id="A0A165GMN6"/>